<organism evidence="3">
    <name type="scientific">Zea mays</name>
    <name type="common">Maize</name>
    <dbReference type="NCBI Taxonomy" id="4577"/>
    <lineage>
        <taxon>Eukaryota</taxon>
        <taxon>Viridiplantae</taxon>
        <taxon>Streptophyta</taxon>
        <taxon>Embryophyta</taxon>
        <taxon>Tracheophyta</taxon>
        <taxon>Spermatophyta</taxon>
        <taxon>Magnoliopsida</taxon>
        <taxon>Liliopsida</taxon>
        <taxon>Poales</taxon>
        <taxon>Poaceae</taxon>
        <taxon>PACMAD clade</taxon>
        <taxon>Panicoideae</taxon>
        <taxon>Andropogonodae</taxon>
        <taxon>Andropogoneae</taxon>
        <taxon>Tripsacinae</taxon>
        <taxon>Zea</taxon>
    </lineage>
</organism>
<feature type="domain" description="NADH:ubiquinone oxidoreductase intermediate-associated protein 30" evidence="2">
    <location>
        <begin position="16"/>
        <end position="182"/>
    </location>
</feature>
<evidence type="ECO:0000256" key="1">
    <source>
        <dbReference type="ARBA" id="ARBA00007884"/>
    </source>
</evidence>
<dbReference type="InterPro" id="IPR039131">
    <property type="entry name" value="NDUFAF1"/>
</dbReference>
<evidence type="ECO:0000259" key="2">
    <source>
        <dbReference type="Pfam" id="PF08547"/>
    </source>
</evidence>
<dbReference type="Pfam" id="PF08547">
    <property type="entry name" value="CIA30"/>
    <property type="match status" value="1"/>
</dbReference>
<dbReference type="PANTHER" id="PTHR13194:SF19">
    <property type="entry name" value="NAD(P)-BINDING ROSSMANN-FOLD SUPERFAMILY PROTEIN"/>
    <property type="match status" value="1"/>
</dbReference>
<evidence type="ECO:0000313" key="3">
    <source>
        <dbReference type="EMBL" id="ACG27086.1"/>
    </source>
</evidence>
<dbReference type="InterPro" id="IPR008979">
    <property type="entry name" value="Galactose-bd-like_sf"/>
</dbReference>
<sequence>MSQLVSHTYLFGGDQPWSPTDWTSSDDRVRGGASHSSLTITPTNTAFFHGHLDITALGGAGFASQRTTDNRTWDLSGYDGLALRINGSDGQRYTLTLKDEVLPKRADGREQSTLSWEYDFRPSAGIAGGEERVLVKWADLKATYRGREKEDAEPLDLSRVKRISVMIRSFFGTQEGDFELGIDSIAAFRTERYTDATAESDTEDREEWDSDGLNEKWTGPSRRSGWRWLLGCCGL</sequence>
<comment type="similarity">
    <text evidence="1">Belongs to the CIA30 family.</text>
</comment>
<dbReference type="InterPro" id="IPR013857">
    <property type="entry name" value="NADH-UbQ_OxRdtase-assoc_prot30"/>
</dbReference>
<dbReference type="AlphaFoldDB" id="B6SQF3"/>
<dbReference type="SUPFAM" id="SSF49785">
    <property type="entry name" value="Galactose-binding domain-like"/>
    <property type="match status" value="1"/>
</dbReference>
<proteinExistence type="evidence at transcript level"/>
<dbReference type="EMBL" id="EU954968">
    <property type="protein sequence ID" value="ACG27086.1"/>
    <property type="molecule type" value="mRNA"/>
</dbReference>
<name>B6SQF3_MAIZE</name>
<dbReference type="PANTHER" id="PTHR13194">
    <property type="entry name" value="COMPLEX I INTERMEDIATE-ASSOCIATED PROTEIN 30"/>
    <property type="match status" value="1"/>
</dbReference>
<reference evidence="3" key="1">
    <citation type="journal article" date="2009" name="Plant Mol. Biol.">
        <title>Insights into corn genes derived from large-scale cDNA sequencing.</title>
        <authorList>
            <person name="Alexandrov N.N."/>
            <person name="Brover V.V."/>
            <person name="Freidin S."/>
            <person name="Troukhan M.E."/>
            <person name="Tatarinova T.V."/>
            <person name="Zhang H."/>
            <person name="Swaller T.J."/>
            <person name="Lu Y.P."/>
            <person name="Bouck J."/>
            <person name="Flavell R.B."/>
            <person name="Feldmann K.A."/>
        </authorList>
    </citation>
    <scope>NUCLEOTIDE SEQUENCE</scope>
</reference>
<accession>B6SQF3</accession>
<protein>
    <recommendedName>
        <fullName evidence="2">NADH:ubiquinone oxidoreductase intermediate-associated protein 30 domain-containing protein</fullName>
    </recommendedName>
</protein>